<proteinExistence type="predicted"/>
<sequence length="89" mass="9932">MRYFSLQWKEKWTGRVVEGLAELLFEVVFSVGIALSVDFDPGDTHLVEQATPVRIVGTLNQLIDYVDRRVGVSALVQLVDVKALLQASD</sequence>
<dbReference type="Proteomes" id="UP000054843">
    <property type="component" value="Unassembled WGS sequence"/>
</dbReference>
<evidence type="ECO:0000313" key="2">
    <source>
        <dbReference type="Proteomes" id="UP000054843"/>
    </source>
</evidence>
<comment type="caution">
    <text evidence="1">The sequence shown here is derived from an EMBL/GenBank/DDBJ whole genome shotgun (WGS) entry which is preliminary data.</text>
</comment>
<dbReference type="AlphaFoldDB" id="A0A0V1MRX2"/>
<accession>A0A0V1MRX2</accession>
<reference evidence="1 2" key="1">
    <citation type="submission" date="2015-01" db="EMBL/GenBank/DDBJ databases">
        <title>Evolution of Trichinella species and genotypes.</title>
        <authorList>
            <person name="Korhonen P.K."/>
            <person name="Edoardo P."/>
            <person name="Giuseppe L.R."/>
            <person name="Gasser R.B."/>
        </authorList>
    </citation>
    <scope>NUCLEOTIDE SEQUENCE [LARGE SCALE GENOMIC DNA]</scope>
    <source>
        <strain evidence="1">ISS1980</strain>
    </source>
</reference>
<gene>
    <name evidence="1" type="ORF">T10_2437</name>
</gene>
<evidence type="ECO:0000313" key="1">
    <source>
        <dbReference type="EMBL" id="KRZ74126.1"/>
    </source>
</evidence>
<dbReference type="EMBL" id="JYDO01000054">
    <property type="protein sequence ID" value="KRZ74126.1"/>
    <property type="molecule type" value="Genomic_DNA"/>
</dbReference>
<name>A0A0V1MRX2_9BILA</name>
<keyword evidence="2" id="KW-1185">Reference proteome</keyword>
<organism evidence="1 2">
    <name type="scientific">Trichinella papuae</name>
    <dbReference type="NCBI Taxonomy" id="268474"/>
    <lineage>
        <taxon>Eukaryota</taxon>
        <taxon>Metazoa</taxon>
        <taxon>Ecdysozoa</taxon>
        <taxon>Nematoda</taxon>
        <taxon>Enoplea</taxon>
        <taxon>Dorylaimia</taxon>
        <taxon>Trichinellida</taxon>
        <taxon>Trichinellidae</taxon>
        <taxon>Trichinella</taxon>
    </lineage>
</organism>
<protein>
    <submittedName>
        <fullName evidence="1">Uncharacterized protein</fullName>
    </submittedName>
</protein>
<dbReference type="OrthoDB" id="10437713at2759"/>